<comment type="caution">
    <text evidence="4">The sequence shown here is derived from an EMBL/GenBank/DDBJ whole genome shotgun (WGS) entry which is preliminary data.</text>
</comment>
<dbReference type="SUPFAM" id="SSF48452">
    <property type="entry name" value="TPR-like"/>
    <property type="match status" value="1"/>
</dbReference>
<dbReference type="InterPro" id="IPR000792">
    <property type="entry name" value="Tscrpt_reg_LuxR_C"/>
</dbReference>
<dbReference type="InterPro" id="IPR041664">
    <property type="entry name" value="AAA_16"/>
</dbReference>
<keyword evidence="2" id="KW-0067">ATP-binding</keyword>
<dbReference type="PRINTS" id="PR00038">
    <property type="entry name" value="HTHLUXR"/>
</dbReference>
<evidence type="ECO:0000313" key="5">
    <source>
        <dbReference type="Proteomes" id="UP001597183"/>
    </source>
</evidence>
<reference evidence="5" key="1">
    <citation type="journal article" date="2019" name="Int. J. Syst. Evol. Microbiol.">
        <title>The Global Catalogue of Microorganisms (GCM) 10K type strain sequencing project: providing services to taxonomists for standard genome sequencing and annotation.</title>
        <authorList>
            <consortium name="The Broad Institute Genomics Platform"/>
            <consortium name="The Broad Institute Genome Sequencing Center for Infectious Disease"/>
            <person name="Wu L."/>
            <person name="Ma J."/>
        </authorList>
    </citation>
    <scope>NUCLEOTIDE SEQUENCE [LARGE SCALE GENOMIC DNA]</scope>
    <source>
        <strain evidence="5">CCM 7526</strain>
    </source>
</reference>
<protein>
    <submittedName>
        <fullName evidence="4">AAA family ATPase</fullName>
    </submittedName>
</protein>
<dbReference type="PROSITE" id="PS50043">
    <property type="entry name" value="HTH_LUXR_2"/>
    <property type="match status" value="1"/>
</dbReference>
<evidence type="ECO:0000256" key="2">
    <source>
        <dbReference type="ARBA" id="ARBA00022840"/>
    </source>
</evidence>
<dbReference type="Gene3D" id="1.25.40.10">
    <property type="entry name" value="Tetratricopeptide repeat domain"/>
    <property type="match status" value="1"/>
</dbReference>
<dbReference type="RefSeq" id="WP_317792964.1">
    <property type="nucleotide sequence ID" value="NZ_AP028461.1"/>
</dbReference>
<keyword evidence="5" id="KW-1185">Reference proteome</keyword>
<name>A0ABW4A5U4_9ACTN</name>
<dbReference type="PANTHER" id="PTHR16305:SF35">
    <property type="entry name" value="TRANSCRIPTIONAL ACTIVATOR DOMAIN"/>
    <property type="match status" value="1"/>
</dbReference>
<evidence type="ECO:0000259" key="3">
    <source>
        <dbReference type="PROSITE" id="PS50043"/>
    </source>
</evidence>
<evidence type="ECO:0000256" key="1">
    <source>
        <dbReference type="ARBA" id="ARBA00022741"/>
    </source>
</evidence>
<keyword evidence="1" id="KW-0547">Nucleotide-binding</keyword>
<dbReference type="EMBL" id="JBHTMK010000012">
    <property type="protein sequence ID" value="MFD1365502.1"/>
    <property type="molecule type" value="Genomic_DNA"/>
</dbReference>
<dbReference type="InterPro" id="IPR011990">
    <property type="entry name" value="TPR-like_helical_dom_sf"/>
</dbReference>
<accession>A0ABW4A5U4</accession>
<feature type="domain" description="HTH luxR-type" evidence="3">
    <location>
        <begin position="874"/>
        <end position="939"/>
    </location>
</feature>
<organism evidence="4 5">
    <name type="scientific">Actinoplanes sichuanensis</name>
    <dbReference type="NCBI Taxonomy" id="512349"/>
    <lineage>
        <taxon>Bacteria</taxon>
        <taxon>Bacillati</taxon>
        <taxon>Actinomycetota</taxon>
        <taxon>Actinomycetes</taxon>
        <taxon>Micromonosporales</taxon>
        <taxon>Micromonosporaceae</taxon>
        <taxon>Actinoplanes</taxon>
    </lineage>
</organism>
<dbReference type="CDD" id="cd06170">
    <property type="entry name" value="LuxR_C_like"/>
    <property type="match status" value="1"/>
</dbReference>
<dbReference type="Proteomes" id="UP001597183">
    <property type="component" value="Unassembled WGS sequence"/>
</dbReference>
<dbReference type="PANTHER" id="PTHR16305">
    <property type="entry name" value="TESTICULAR SOLUBLE ADENYLYL CYCLASE"/>
    <property type="match status" value="1"/>
</dbReference>
<dbReference type="SUPFAM" id="SSF52540">
    <property type="entry name" value="P-loop containing nucleoside triphosphate hydrolases"/>
    <property type="match status" value="1"/>
</dbReference>
<dbReference type="Gene3D" id="1.10.10.10">
    <property type="entry name" value="Winged helix-like DNA-binding domain superfamily/Winged helix DNA-binding domain"/>
    <property type="match status" value="1"/>
</dbReference>
<dbReference type="SMART" id="SM00421">
    <property type="entry name" value="HTH_LUXR"/>
    <property type="match status" value="1"/>
</dbReference>
<dbReference type="Gene3D" id="3.40.50.300">
    <property type="entry name" value="P-loop containing nucleotide triphosphate hydrolases"/>
    <property type="match status" value="1"/>
</dbReference>
<dbReference type="InterPro" id="IPR016032">
    <property type="entry name" value="Sig_transdc_resp-reg_C-effctor"/>
</dbReference>
<dbReference type="SUPFAM" id="SSF46894">
    <property type="entry name" value="C-terminal effector domain of the bipartite response regulators"/>
    <property type="match status" value="1"/>
</dbReference>
<proteinExistence type="predicted"/>
<sequence>MENSLVGRQAELAVLRAALDRSARGPVVVAISGDPGIGKTRLLGELGADGSRRGCLVLAGRAAEFEREVPFGTVKNALADHVGSWSEALDDADVRLLGTVFPGLVRPDDTAGPPLLPGERYRVHRAVRALLEAMASDSGLVLILDDLHWSDEGSLELLDHLLRHPPRGGVLVALAYRPRQVEARLGRAVAAAVQRGLATVVTVGPFSRAEADALLPAGLSPSRLRQLYEASAGNPFHLELLARGPDDGEAALPAALAGEFSGLDRLHRRILYAAAVAGDDVDVGLLAAVADLPLSDVLPALDDLTGRDLIRPYGTGGAFRFRHPLLRSAAYQQAGAGWRLAAHARAARELGRRGAPVADRATHVQASAPVGDLAAVRLLQAAAMDAMRITPAAAAHWLQAALRLLPGEPGTVDTRLELLNLRAQALGITGRLAESRELFGQILAMLPSGTEPRVAVVSFLTMVQHLLGEHGEARALVLREMQQWPDHGSAAAAGALRVAQALTTLMSGPAEDTAVEAAIGTARETGSRALLAAALGVGVVASQAFGRPGGQARAWLDEAAELIDAMPDQEVAQRLDTALFLGWGELYLERYPAALRHLQRALHVARATGQSHLIGSLQTIEAVAHCATGDLPRALSALDDAMESVVLTGGRDAYPRVLGYQCWARVWTGDVDEALTLGEQAVALARGRSVQDWQSAVAEGMLGWARYAAGDPDGCSEVMLEAGRGPDLPAVRPLWQPRWFEVLTAAAAAAGDRRRAADLAARAARLPAIAGRPRRAGMIAMAQVHAGLHVDPQAAAGHAVRAAALFTRAGDRLGTAQALFYSAVAHREIGDPDEAARAVVAARLKLAGCGARPHWLARATGIALDDEAPARRDDPAKTYGITVRESDVLALLAESLTAAAIARRLGISAGTVHKHLAALYRKLGTGDRLATVLRARALGLVAADGEG</sequence>
<gene>
    <name evidence="4" type="ORF">ACFQ5G_09140</name>
</gene>
<dbReference type="Pfam" id="PF00196">
    <property type="entry name" value="GerE"/>
    <property type="match status" value="1"/>
</dbReference>
<dbReference type="InterPro" id="IPR036388">
    <property type="entry name" value="WH-like_DNA-bd_sf"/>
</dbReference>
<dbReference type="InterPro" id="IPR027417">
    <property type="entry name" value="P-loop_NTPase"/>
</dbReference>
<dbReference type="Pfam" id="PF13191">
    <property type="entry name" value="AAA_16"/>
    <property type="match status" value="1"/>
</dbReference>
<evidence type="ECO:0000313" key="4">
    <source>
        <dbReference type="EMBL" id="MFD1365502.1"/>
    </source>
</evidence>